<evidence type="ECO:0008006" key="2">
    <source>
        <dbReference type="Google" id="ProtNLM"/>
    </source>
</evidence>
<name>A0A381SGD4_9ZZZZ</name>
<dbReference type="EMBL" id="UINC01003016">
    <property type="protein sequence ID" value="SVA02549.1"/>
    <property type="molecule type" value="Genomic_DNA"/>
</dbReference>
<dbReference type="SUPFAM" id="SSF54523">
    <property type="entry name" value="Pili subunits"/>
    <property type="match status" value="1"/>
</dbReference>
<accession>A0A381SGD4</accession>
<organism evidence="1">
    <name type="scientific">marine metagenome</name>
    <dbReference type="NCBI Taxonomy" id="408172"/>
    <lineage>
        <taxon>unclassified sequences</taxon>
        <taxon>metagenomes</taxon>
        <taxon>ecological metagenomes</taxon>
    </lineage>
</organism>
<dbReference type="Gene3D" id="3.30.700.10">
    <property type="entry name" value="Glycoprotein, Type 4 Pilin"/>
    <property type="match status" value="1"/>
</dbReference>
<evidence type="ECO:0000313" key="1">
    <source>
        <dbReference type="EMBL" id="SVA02549.1"/>
    </source>
</evidence>
<dbReference type="InterPro" id="IPR045584">
    <property type="entry name" value="Pilin-like"/>
</dbReference>
<gene>
    <name evidence="1" type="ORF">METZ01_LOCUS55403</name>
</gene>
<protein>
    <recommendedName>
        <fullName evidence="2">Type II secretion system protein GspG C-terminal domain-containing protein</fullName>
    </recommendedName>
</protein>
<dbReference type="AlphaFoldDB" id="A0A381SGD4"/>
<reference evidence="1" key="1">
    <citation type="submission" date="2018-05" db="EMBL/GenBank/DDBJ databases">
        <authorList>
            <person name="Lanie J.A."/>
            <person name="Ng W.-L."/>
            <person name="Kazmierczak K.M."/>
            <person name="Andrzejewski T.M."/>
            <person name="Davidsen T.M."/>
            <person name="Wayne K.J."/>
            <person name="Tettelin H."/>
            <person name="Glass J.I."/>
            <person name="Rusch D."/>
            <person name="Podicherti R."/>
            <person name="Tsui H.-C.T."/>
            <person name="Winkler M.E."/>
        </authorList>
    </citation>
    <scope>NUCLEOTIDE SEQUENCE</scope>
</reference>
<sequence length="118" mass="12811">MLIVIGLVIILAGLATVGYGTAVTRSKEAVLKEDLFRMRDAIDQYFADRNEYPATLDSLVTDGYLRRVPEDPFTESSSSWETEPAAFDSSNPLAVPGVFDVRSGSQGVASDGSVYAEW</sequence>
<proteinExistence type="predicted"/>